<dbReference type="EC" id="3.1.1.61" evidence="6"/>
<dbReference type="GO" id="GO:0000156">
    <property type="term" value="F:phosphorelay response regulator activity"/>
    <property type="evidence" value="ECO:0007669"/>
    <property type="project" value="InterPro"/>
</dbReference>
<dbReference type="InterPro" id="IPR035909">
    <property type="entry name" value="CheB_C"/>
</dbReference>
<evidence type="ECO:0000256" key="3">
    <source>
        <dbReference type="ARBA" id="ARBA00022801"/>
    </source>
</evidence>
<feature type="active site" evidence="6 7">
    <location>
        <position position="221"/>
    </location>
</feature>
<comment type="catalytic activity">
    <reaction evidence="6">
        <text>L-glutaminyl-[protein] + H2O = L-glutamyl-[protein] + NH4(+)</text>
        <dbReference type="Rhea" id="RHEA:16441"/>
        <dbReference type="Rhea" id="RHEA-COMP:10207"/>
        <dbReference type="Rhea" id="RHEA-COMP:10208"/>
        <dbReference type="ChEBI" id="CHEBI:15377"/>
        <dbReference type="ChEBI" id="CHEBI:28938"/>
        <dbReference type="ChEBI" id="CHEBI:29973"/>
        <dbReference type="ChEBI" id="CHEBI:30011"/>
        <dbReference type="EC" id="3.5.1.44"/>
    </reaction>
</comment>
<comment type="similarity">
    <text evidence="6">Belongs to the CheB family.</text>
</comment>
<dbReference type="PROSITE" id="PS50110">
    <property type="entry name" value="RESPONSE_REGULATORY"/>
    <property type="match status" value="1"/>
</dbReference>
<accession>A0A084JIK0</accession>
<feature type="domain" description="CheB-type methylesterase" evidence="10">
    <location>
        <begin position="189"/>
        <end position="372"/>
    </location>
</feature>
<evidence type="ECO:0000313" key="11">
    <source>
        <dbReference type="EMBL" id="KEZ88784.1"/>
    </source>
</evidence>
<dbReference type="PANTHER" id="PTHR42872:SF6">
    <property type="entry name" value="PROTEIN-GLUTAMATE METHYLESTERASE_PROTEIN-GLUTAMINE GLUTAMINASE"/>
    <property type="match status" value="1"/>
</dbReference>
<comment type="catalytic activity">
    <reaction evidence="5 6">
        <text>[protein]-L-glutamate 5-O-methyl ester + H2O = L-glutamyl-[protein] + methanol + H(+)</text>
        <dbReference type="Rhea" id="RHEA:23236"/>
        <dbReference type="Rhea" id="RHEA-COMP:10208"/>
        <dbReference type="Rhea" id="RHEA-COMP:10311"/>
        <dbReference type="ChEBI" id="CHEBI:15377"/>
        <dbReference type="ChEBI" id="CHEBI:15378"/>
        <dbReference type="ChEBI" id="CHEBI:17790"/>
        <dbReference type="ChEBI" id="CHEBI:29973"/>
        <dbReference type="ChEBI" id="CHEBI:82795"/>
        <dbReference type="EC" id="3.1.1.61"/>
    </reaction>
</comment>
<gene>
    <name evidence="6" type="primary">cheB</name>
    <name evidence="11" type="ORF">IO99_01065</name>
</gene>
<dbReference type="InterPro" id="IPR000673">
    <property type="entry name" value="Sig_transdc_resp-reg_Me-estase"/>
</dbReference>
<dbReference type="SUPFAM" id="SSF52172">
    <property type="entry name" value="CheY-like"/>
    <property type="match status" value="1"/>
</dbReference>
<dbReference type="GO" id="GO:0050568">
    <property type="term" value="F:protein-glutamine glutaminase activity"/>
    <property type="evidence" value="ECO:0007669"/>
    <property type="project" value="UniProtKB-UniRule"/>
</dbReference>
<evidence type="ECO:0000256" key="2">
    <source>
        <dbReference type="ARBA" id="ARBA00022500"/>
    </source>
</evidence>
<reference evidence="11 12" key="1">
    <citation type="submission" date="2014-07" db="EMBL/GenBank/DDBJ databases">
        <title>Draft genome of Clostridium sulfidigenes 113A isolated from sediments associated with methane hydrate from Krishna Godavari basin.</title>
        <authorList>
            <person name="Honkalas V.S."/>
            <person name="Dabir A.P."/>
            <person name="Arora P."/>
            <person name="Dhakephalkar P.K."/>
        </authorList>
    </citation>
    <scope>NUCLEOTIDE SEQUENCE [LARGE SCALE GENOMIC DNA]</scope>
    <source>
        <strain evidence="11 12">113A</strain>
    </source>
</reference>
<protein>
    <recommendedName>
        <fullName evidence="6">Protein-glutamate methylesterase/protein-glutamine glutaminase</fullName>
        <ecNumber evidence="6">3.1.1.61</ecNumber>
        <ecNumber evidence="6">3.5.1.44</ecNumber>
    </recommendedName>
</protein>
<comment type="function">
    <text evidence="4">May play the central regulatory role in sporulation. It may be an element of the effector pathway responsible for the activation of sporulation genes in response to nutritional stress. Spo0A may act in concert with spo0H (a sigma factor) to control the expression of some genes that are critical to the sporulation process.</text>
</comment>
<organism evidence="11 12">
    <name type="scientific">Clostridium sulfidigenes</name>
    <dbReference type="NCBI Taxonomy" id="318464"/>
    <lineage>
        <taxon>Bacteria</taxon>
        <taxon>Bacillati</taxon>
        <taxon>Bacillota</taxon>
        <taxon>Clostridia</taxon>
        <taxon>Eubacteriales</taxon>
        <taxon>Clostridiaceae</taxon>
        <taxon>Clostridium</taxon>
    </lineage>
</organism>
<dbReference type="Pfam" id="PF01339">
    <property type="entry name" value="CheB_methylest"/>
    <property type="match status" value="1"/>
</dbReference>
<comment type="domain">
    <text evidence="6">Contains a C-terminal catalytic domain, and an N-terminal region which modulates catalytic activity.</text>
</comment>
<dbReference type="Gene3D" id="3.40.50.180">
    <property type="entry name" value="Methylesterase CheB, C-terminal domain"/>
    <property type="match status" value="1"/>
</dbReference>
<dbReference type="RefSeq" id="WP_035129195.1">
    <property type="nucleotide sequence ID" value="NZ_JPMD01000001.1"/>
</dbReference>
<dbReference type="PANTHER" id="PTHR42872">
    <property type="entry name" value="PROTEIN-GLUTAMATE METHYLESTERASE/PROTEIN-GLUTAMINE GLUTAMINASE"/>
    <property type="match status" value="1"/>
</dbReference>
<dbReference type="EC" id="3.5.1.44" evidence="6"/>
<comment type="PTM">
    <text evidence="6">Phosphorylated by CheA. Phosphorylation of the N-terminal regulatory domain activates the methylesterase activity.</text>
</comment>
<dbReference type="InterPro" id="IPR011006">
    <property type="entry name" value="CheY-like_superfamily"/>
</dbReference>
<dbReference type="SMART" id="SM00448">
    <property type="entry name" value="REC"/>
    <property type="match status" value="1"/>
</dbReference>
<evidence type="ECO:0000256" key="4">
    <source>
        <dbReference type="ARBA" id="ARBA00024867"/>
    </source>
</evidence>
<sequence>MVQKVSVMVVDDSALMRKMISDMINMEDDMEVIAIARNGEDLLEKLKKQVPDVITLDIEMPKMNGIEALKKVMELKIPTKVIMISSLAQDGAEETMECLENGAIDFVPKPSGSISLNINVVREILVSKIRGIRFVRNTSSISNTKDVDIKEGKTREIHRVSQVLKIRERDSRPKVIRNKEIGNKKISAIVMGASTGGPKALFNVITNLPEKLGVPILVVQHMPEGFTKAFAERLNKFSKVKVVEAREGMSIEKDVVYIAPGGKHMEISRSKTITLNLESPMWGVRPAVDKLFISGAKVFGENLLGIILTGMGRDGADGIIEVKKAGGATISEDESTCIIYGMPKAAYDTNMIDEVIPLYDISKRIANIVLGDVKN</sequence>
<evidence type="ECO:0000313" key="12">
    <source>
        <dbReference type="Proteomes" id="UP000028542"/>
    </source>
</evidence>
<dbReference type="AlphaFoldDB" id="A0A084JIK0"/>
<feature type="active site" evidence="6 7">
    <location>
        <position position="194"/>
    </location>
</feature>
<evidence type="ECO:0000256" key="7">
    <source>
        <dbReference type="PROSITE-ProRule" id="PRU00050"/>
    </source>
</evidence>
<dbReference type="NCBIfam" id="NF001965">
    <property type="entry name" value="PRK00742.1"/>
    <property type="match status" value="1"/>
</dbReference>
<evidence type="ECO:0000256" key="8">
    <source>
        <dbReference type="PROSITE-ProRule" id="PRU00169"/>
    </source>
</evidence>
<dbReference type="EMBL" id="JPMD01000001">
    <property type="protein sequence ID" value="KEZ88784.1"/>
    <property type="molecule type" value="Genomic_DNA"/>
</dbReference>
<dbReference type="Gene3D" id="3.40.50.2300">
    <property type="match status" value="1"/>
</dbReference>
<dbReference type="CDD" id="cd17541">
    <property type="entry name" value="REC_CheB-like"/>
    <property type="match status" value="1"/>
</dbReference>
<evidence type="ECO:0000256" key="6">
    <source>
        <dbReference type="HAMAP-Rule" id="MF_00099"/>
    </source>
</evidence>
<dbReference type="InterPro" id="IPR008248">
    <property type="entry name" value="CheB-like"/>
</dbReference>
<keyword evidence="6 8" id="KW-0597">Phosphoprotein</keyword>
<keyword evidence="1 6" id="KW-0963">Cytoplasm</keyword>
<feature type="modified residue" description="4-aspartylphosphate" evidence="6 8">
    <location>
        <position position="57"/>
    </location>
</feature>
<feature type="domain" description="Response regulatory" evidence="9">
    <location>
        <begin position="6"/>
        <end position="124"/>
    </location>
</feature>
<dbReference type="eggNOG" id="COG2201">
    <property type="taxonomic scope" value="Bacteria"/>
</dbReference>
<evidence type="ECO:0000256" key="5">
    <source>
        <dbReference type="ARBA" id="ARBA00048267"/>
    </source>
</evidence>
<dbReference type="CDD" id="cd16432">
    <property type="entry name" value="CheB_Rec"/>
    <property type="match status" value="1"/>
</dbReference>
<proteinExistence type="inferred from homology"/>
<dbReference type="PIRSF" id="PIRSF000876">
    <property type="entry name" value="RR_chemtxs_CheB"/>
    <property type="match status" value="1"/>
</dbReference>
<feature type="active site" evidence="6 7">
    <location>
        <position position="314"/>
    </location>
</feature>
<evidence type="ECO:0000259" key="9">
    <source>
        <dbReference type="PROSITE" id="PS50110"/>
    </source>
</evidence>
<dbReference type="STRING" id="318464.IO99_01065"/>
<dbReference type="HAMAP" id="MF_00099">
    <property type="entry name" value="CheB_chemtxs"/>
    <property type="match status" value="1"/>
</dbReference>
<dbReference type="PROSITE" id="PS50122">
    <property type="entry name" value="CHEB"/>
    <property type="match status" value="1"/>
</dbReference>
<dbReference type="Proteomes" id="UP000028542">
    <property type="component" value="Unassembled WGS sequence"/>
</dbReference>
<keyword evidence="12" id="KW-1185">Reference proteome</keyword>
<dbReference type="GO" id="GO:0005737">
    <property type="term" value="C:cytoplasm"/>
    <property type="evidence" value="ECO:0007669"/>
    <property type="project" value="UniProtKB-SubCell"/>
</dbReference>
<dbReference type="GO" id="GO:0008984">
    <property type="term" value="F:protein-glutamate methylesterase activity"/>
    <property type="evidence" value="ECO:0007669"/>
    <property type="project" value="UniProtKB-UniRule"/>
</dbReference>
<dbReference type="SUPFAM" id="SSF52738">
    <property type="entry name" value="Methylesterase CheB, C-terminal domain"/>
    <property type="match status" value="1"/>
</dbReference>
<evidence type="ECO:0000259" key="10">
    <source>
        <dbReference type="PROSITE" id="PS50122"/>
    </source>
</evidence>
<name>A0A084JIK0_9CLOT</name>
<keyword evidence="2 6" id="KW-0145">Chemotaxis</keyword>
<keyword evidence="3 6" id="KW-0378">Hydrolase</keyword>
<dbReference type="Pfam" id="PF00072">
    <property type="entry name" value="Response_reg"/>
    <property type="match status" value="1"/>
</dbReference>
<comment type="subcellular location">
    <subcellularLocation>
        <location evidence="6">Cytoplasm</location>
    </subcellularLocation>
</comment>
<comment type="caution">
    <text evidence="11">The sequence shown here is derived from an EMBL/GenBank/DDBJ whole genome shotgun (WGS) entry which is preliminary data.</text>
</comment>
<comment type="function">
    <text evidence="6">Involved in chemotaxis. Part of a chemotaxis signal transduction system that modulates chemotaxis in response to various stimuli. Catalyzes the demethylation of specific methylglutamate residues introduced into the chemoreceptors (methyl-accepting chemotaxis proteins or MCP) by CheR. Also mediates the irreversible deamidation of specific glutamine residues to glutamic acid.</text>
</comment>
<evidence type="ECO:0000256" key="1">
    <source>
        <dbReference type="ARBA" id="ARBA00022490"/>
    </source>
</evidence>
<dbReference type="GO" id="GO:0006935">
    <property type="term" value="P:chemotaxis"/>
    <property type="evidence" value="ECO:0007669"/>
    <property type="project" value="UniProtKB-UniRule"/>
</dbReference>
<dbReference type="InterPro" id="IPR001789">
    <property type="entry name" value="Sig_transdc_resp-reg_receiver"/>
</dbReference>